<accession>A0AAV2TQX8</accession>
<evidence type="ECO:0000256" key="1">
    <source>
        <dbReference type="SAM" id="MobiDB-lite"/>
    </source>
</evidence>
<organism evidence="2 3">
    <name type="scientific">Calicophoron daubneyi</name>
    <name type="common">Rumen fluke</name>
    <name type="synonym">Paramphistomum daubneyi</name>
    <dbReference type="NCBI Taxonomy" id="300641"/>
    <lineage>
        <taxon>Eukaryota</taxon>
        <taxon>Metazoa</taxon>
        <taxon>Spiralia</taxon>
        <taxon>Lophotrochozoa</taxon>
        <taxon>Platyhelminthes</taxon>
        <taxon>Trematoda</taxon>
        <taxon>Digenea</taxon>
        <taxon>Plagiorchiida</taxon>
        <taxon>Pronocephalata</taxon>
        <taxon>Paramphistomoidea</taxon>
        <taxon>Paramphistomidae</taxon>
        <taxon>Calicophoron</taxon>
    </lineage>
</organism>
<dbReference type="EMBL" id="CAXLJL010000645">
    <property type="protein sequence ID" value="CAL5139790.1"/>
    <property type="molecule type" value="Genomic_DNA"/>
</dbReference>
<feature type="region of interest" description="Disordered" evidence="1">
    <location>
        <begin position="1"/>
        <end position="41"/>
    </location>
</feature>
<feature type="compositionally biased region" description="Polar residues" evidence="1">
    <location>
        <begin position="181"/>
        <end position="198"/>
    </location>
</feature>
<proteinExistence type="predicted"/>
<feature type="compositionally biased region" description="Low complexity" evidence="1">
    <location>
        <begin position="18"/>
        <end position="27"/>
    </location>
</feature>
<dbReference type="AlphaFoldDB" id="A0AAV2TQX8"/>
<reference evidence="2" key="1">
    <citation type="submission" date="2024-06" db="EMBL/GenBank/DDBJ databases">
        <authorList>
            <person name="Liu X."/>
            <person name="Lenzi L."/>
            <person name="Haldenby T S."/>
            <person name="Uol C."/>
        </authorList>
    </citation>
    <scope>NUCLEOTIDE SEQUENCE</scope>
</reference>
<protein>
    <submittedName>
        <fullName evidence="2">Uncharacterized protein</fullName>
    </submittedName>
</protein>
<gene>
    <name evidence="2" type="ORF">CDAUBV1_LOCUS14985</name>
</gene>
<feature type="compositionally biased region" description="Basic and acidic residues" evidence="1">
    <location>
        <begin position="165"/>
        <end position="179"/>
    </location>
</feature>
<name>A0AAV2TQX8_CALDB</name>
<sequence length="400" mass="45973">MNKPRRKSPIYILAAEDSSVSQSALSGGSRGPPEQEEDDFGICHSCGRPRDFPERSNYSERLEPVNDYVDRSLDRRSMVGGGFDMDLEAQWDNLDYSLNGGLGFAGHECTIDEVCSRYPNRSYSFADDFHRIMYPYYTRNRSDRHYSKRVPLRAYVANLRKTRRGRYEPQMDMKPRHPWSDPTSAGAQRSSGLRNSYSVRRRGGIHPRPVTEASYRSYPPEYFRACYPGPVKAEGVQVGIQREDRFPPQDAILTIGPRTSWQCAEEMGSQVHRLEHNVDQHLENGTYTNERSTMVEEVRGDGGQCSRLSRECQKPPSVSWKVVELEKQDECAVSIRNNPVSTKKQKKYEKSRRDDTNDQQPCSVFTCPQCMNEIEEHKTNLPCCCARHCKRHRNYNSTAS</sequence>
<dbReference type="Proteomes" id="UP001497525">
    <property type="component" value="Unassembled WGS sequence"/>
</dbReference>
<evidence type="ECO:0000313" key="2">
    <source>
        <dbReference type="EMBL" id="CAL5139790.1"/>
    </source>
</evidence>
<comment type="caution">
    <text evidence="2">The sequence shown here is derived from an EMBL/GenBank/DDBJ whole genome shotgun (WGS) entry which is preliminary data.</text>
</comment>
<evidence type="ECO:0000313" key="3">
    <source>
        <dbReference type="Proteomes" id="UP001497525"/>
    </source>
</evidence>
<feature type="region of interest" description="Disordered" evidence="1">
    <location>
        <begin position="164"/>
        <end position="212"/>
    </location>
</feature>